<keyword evidence="2" id="KW-1185">Reference proteome</keyword>
<dbReference type="Proteomes" id="UP000182508">
    <property type="component" value="Unassembled WGS sequence"/>
</dbReference>
<dbReference type="InterPro" id="IPR036291">
    <property type="entry name" value="NAD(P)-bd_dom_sf"/>
</dbReference>
<accession>A0A1G6CNP1</accession>
<dbReference type="Pfam" id="PF13602">
    <property type="entry name" value="ADH_zinc_N_2"/>
    <property type="match status" value="1"/>
</dbReference>
<proteinExistence type="predicted"/>
<gene>
    <name evidence="1" type="ORF">SAMN02910293_01704</name>
</gene>
<dbReference type="RefSeq" id="WP_074486361.1">
    <property type="nucleotide sequence ID" value="NZ_FMXP01000024.1"/>
</dbReference>
<name>A0A1G6CNP1_9STRE</name>
<reference evidence="1 2" key="1">
    <citation type="submission" date="2016-10" db="EMBL/GenBank/DDBJ databases">
        <authorList>
            <person name="de Groot N.N."/>
        </authorList>
    </citation>
    <scope>NUCLEOTIDE SEQUENCE [LARGE SCALE GENOMIC DNA]</scope>
    <source>
        <strain evidence="1 2">A-4</strain>
    </source>
</reference>
<organism evidence="1 2">
    <name type="scientific">Streptococcus henryi</name>
    <dbReference type="NCBI Taxonomy" id="439219"/>
    <lineage>
        <taxon>Bacteria</taxon>
        <taxon>Bacillati</taxon>
        <taxon>Bacillota</taxon>
        <taxon>Bacilli</taxon>
        <taxon>Lactobacillales</taxon>
        <taxon>Streptococcaceae</taxon>
        <taxon>Streptococcus</taxon>
    </lineage>
</organism>
<dbReference type="EMBL" id="FMXP01000024">
    <property type="protein sequence ID" value="SDB34511.1"/>
    <property type="molecule type" value="Genomic_DNA"/>
</dbReference>
<sequence>MDKEAQGYDGIIQELDGLLQTDMTFNKVLELVGPSVIKDSIAHMDAYGVICSTGLLGGQWYLKNFDPTFDLKKNIYLTTFYSGNVSSEQCQSLFDYIENYQVDVRPEKIFSLDQIRAAHDYLDSPQALGKIIVLNDD</sequence>
<dbReference type="Gene3D" id="3.90.180.10">
    <property type="entry name" value="Medium-chain alcohol dehydrogenases, catalytic domain"/>
    <property type="match status" value="1"/>
</dbReference>
<evidence type="ECO:0000313" key="1">
    <source>
        <dbReference type="EMBL" id="SDB34511.1"/>
    </source>
</evidence>
<evidence type="ECO:0000313" key="2">
    <source>
        <dbReference type="Proteomes" id="UP000182508"/>
    </source>
</evidence>
<dbReference type="AlphaFoldDB" id="A0A1G6CNP1"/>
<dbReference type="Gene3D" id="3.40.50.720">
    <property type="entry name" value="NAD(P)-binding Rossmann-like Domain"/>
    <property type="match status" value="1"/>
</dbReference>
<dbReference type="SUPFAM" id="SSF51735">
    <property type="entry name" value="NAD(P)-binding Rossmann-fold domains"/>
    <property type="match status" value="1"/>
</dbReference>
<dbReference type="STRING" id="439219.SAMN02910293_01704"/>
<protein>
    <submittedName>
        <fullName evidence="1">Zinc-binding dehydrogenase</fullName>
    </submittedName>
</protein>